<evidence type="ECO:0000313" key="1">
    <source>
        <dbReference type="EMBL" id="SEG57699.1"/>
    </source>
</evidence>
<keyword evidence="2" id="KW-1185">Reference proteome</keyword>
<dbReference type="AlphaFoldDB" id="A0A1H6BA84"/>
<dbReference type="EMBL" id="FNUY01000007">
    <property type="protein sequence ID" value="SEG57699.1"/>
    <property type="molecule type" value="Genomic_DNA"/>
</dbReference>
<evidence type="ECO:0000313" key="2">
    <source>
        <dbReference type="Proteomes" id="UP000236743"/>
    </source>
</evidence>
<dbReference type="Pfam" id="PF02597">
    <property type="entry name" value="ThiS"/>
    <property type="match status" value="1"/>
</dbReference>
<dbReference type="InterPro" id="IPR003749">
    <property type="entry name" value="ThiS/MoaD-like"/>
</dbReference>
<gene>
    <name evidence="1" type="ORF">SAMN04488115_10747</name>
</gene>
<dbReference type="Gene3D" id="3.10.20.30">
    <property type="match status" value="1"/>
</dbReference>
<dbReference type="Proteomes" id="UP000236743">
    <property type="component" value="Unassembled WGS sequence"/>
</dbReference>
<sequence>MTETVVEPFVATRAIKLVYFAWVRERVGLAQETVSPPAGTLTILDLVRWLKTRGEGYEAAFANETIVRAAIDHAHVKPDTPLAGASEIAFFPPMTGG</sequence>
<organism evidence="1 2">
    <name type="scientific">Bosea lathyri</name>
    <dbReference type="NCBI Taxonomy" id="1036778"/>
    <lineage>
        <taxon>Bacteria</taxon>
        <taxon>Pseudomonadati</taxon>
        <taxon>Pseudomonadota</taxon>
        <taxon>Alphaproteobacteria</taxon>
        <taxon>Hyphomicrobiales</taxon>
        <taxon>Boseaceae</taxon>
        <taxon>Bosea</taxon>
    </lineage>
</organism>
<dbReference type="CDD" id="cd00754">
    <property type="entry name" value="Ubl_MoaD"/>
    <property type="match status" value="1"/>
</dbReference>
<dbReference type="NCBIfam" id="TIGR01682">
    <property type="entry name" value="moaD"/>
    <property type="match status" value="1"/>
</dbReference>
<dbReference type="SUPFAM" id="SSF54285">
    <property type="entry name" value="MoaD/ThiS"/>
    <property type="match status" value="1"/>
</dbReference>
<protein>
    <submittedName>
        <fullName evidence="1">Molybdopterin synthase subunit MoaD</fullName>
    </submittedName>
</protein>
<dbReference type="InterPro" id="IPR012675">
    <property type="entry name" value="Beta-grasp_dom_sf"/>
</dbReference>
<accession>A0A1H6BA84</accession>
<name>A0A1H6BA84_9HYPH</name>
<proteinExistence type="predicted"/>
<dbReference type="InterPro" id="IPR016155">
    <property type="entry name" value="Mopterin_synth/thiamin_S_b"/>
</dbReference>
<reference evidence="1 2" key="1">
    <citation type="submission" date="2016-10" db="EMBL/GenBank/DDBJ databases">
        <authorList>
            <person name="de Groot N.N."/>
        </authorList>
    </citation>
    <scope>NUCLEOTIDE SEQUENCE [LARGE SCALE GENOMIC DNA]</scope>
    <source>
        <strain evidence="1 2">DSM 26656</strain>
    </source>
</reference>